<dbReference type="CDD" id="cd07341">
    <property type="entry name" value="M56_BlaR1_MecR1_like"/>
    <property type="match status" value="1"/>
</dbReference>
<feature type="domain" description="Peptidase M56" evidence="2">
    <location>
        <begin position="35"/>
        <end position="263"/>
    </location>
</feature>
<dbReference type="AlphaFoldDB" id="A0A919BJL9"/>
<dbReference type="PANTHER" id="PTHR34978">
    <property type="entry name" value="POSSIBLE SENSOR-TRANSDUCER PROTEIN BLAR"/>
    <property type="match status" value="1"/>
</dbReference>
<keyword evidence="4" id="KW-1185">Reference proteome</keyword>
<evidence type="ECO:0000313" key="3">
    <source>
        <dbReference type="EMBL" id="GHF95923.1"/>
    </source>
</evidence>
<reference evidence="3" key="1">
    <citation type="journal article" date="2014" name="Int. J. Syst. Evol. Microbiol.">
        <title>Complete genome sequence of Corynebacterium casei LMG S-19264T (=DSM 44701T), isolated from a smear-ripened cheese.</title>
        <authorList>
            <consortium name="US DOE Joint Genome Institute (JGI-PGF)"/>
            <person name="Walter F."/>
            <person name="Albersmeier A."/>
            <person name="Kalinowski J."/>
            <person name="Ruckert C."/>
        </authorList>
    </citation>
    <scope>NUCLEOTIDE SEQUENCE</scope>
    <source>
        <strain evidence="3">KCTC 42731</strain>
    </source>
</reference>
<dbReference type="RefSeq" id="WP_189771128.1">
    <property type="nucleotide sequence ID" value="NZ_BNCK01000005.1"/>
</dbReference>
<reference evidence="3" key="2">
    <citation type="submission" date="2020-09" db="EMBL/GenBank/DDBJ databases">
        <authorList>
            <person name="Sun Q."/>
            <person name="Kim S."/>
        </authorList>
    </citation>
    <scope>NUCLEOTIDE SEQUENCE</scope>
    <source>
        <strain evidence="3">KCTC 42731</strain>
    </source>
</reference>
<dbReference type="InterPro" id="IPR052173">
    <property type="entry name" value="Beta-lactam_resp_regulator"/>
</dbReference>
<dbReference type="Proteomes" id="UP000623842">
    <property type="component" value="Unassembled WGS sequence"/>
</dbReference>
<dbReference type="Pfam" id="PF05569">
    <property type="entry name" value="Peptidase_M56"/>
    <property type="match status" value="1"/>
</dbReference>
<proteinExistence type="predicted"/>
<protein>
    <recommendedName>
        <fullName evidence="2">Peptidase M56 domain-containing protein</fullName>
    </recommendedName>
</protein>
<name>A0A919BJL9_9GAMM</name>
<feature type="transmembrane region" description="Helical" evidence="1">
    <location>
        <begin position="6"/>
        <end position="23"/>
    </location>
</feature>
<accession>A0A919BJL9</accession>
<keyword evidence="1" id="KW-0472">Membrane</keyword>
<dbReference type="PANTHER" id="PTHR34978:SF3">
    <property type="entry name" value="SLR0241 PROTEIN"/>
    <property type="match status" value="1"/>
</dbReference>
<feature type="transmembrane region" description="Helical" evidence="1">
    <location>
        <begin position="30"/>
        <end position="51"/>
    </location>
</feature>
<organism evidence="3 4">
    <name type="scientific">Thalassotalea marina</name>
    <dbReference type="NCBI Taxonomy" id="1673741"/>
    <lineage>
        <taxon>Bacteria</taxon>
        <taxon>Pseudomonadati</taxon>
        <taxon>Pseudomonadota</taxon>
        <taxon>Gammaproteobacteria</taxon>
        <taxon>Alteromonadales</taxon>
        <taxon>Colwelliaceae</taxon>
        <taxon>Thalassotalea</taxon>
    </lineage>
</organism>
<feature type="transmembrane region" description="Helical" evidence="1">
    <location>
        <begin position="86"/>
        <end position="107"/>
    </location>
</feature>
<evidence type="ECO:0000256" key="1">
    <source>
        <dbReference type="SAM" id="Phobius"/>
    </source>
</evidence>
<feature type="transmembrane region" description="Helical" evidence="1">
    <location>
        <begin position="279"/>
        <end position="300"/>
    </location>
</feature>
<keyword evidence="1" id="KW-1133">Transmembrane helix</keyword>
<dbReference type="InterPro" id="IPR008756">
    <property type="entry name" value="Peptidase_M56"/>
</dbReference>
<gene>
    <name evidence="3" type="ORF">GCM10017161_25300</name>
</gene>
<comment type="caution">
    <text evidence="3">The sequence shown here is derived from an EMBL/GenBank/DDBJ whole genome shotgun (WGS) entry which is preliminary data.</text>
</comment>
<evidence type="ECO:0000313" key="4">
    <source>
        <dbReference type="Proteomes" id="UP000623842"/>
    </source>
</evidence>
<keyword evidence="1" id="KW-0812">Transmembrane</keyword>
<evidence type="ECO:0000259" key="2">
    <source>
        <dbReference type="Pfam" id="PF05569"/>
    </source>
</evidence>
<dbReference type="EMBL" id="BNCK01000005">
    <property type="protein sequence ID" value="GHF95923.1"/>
    <property type="molecule type" value="Genomic_DNA"/>
</dbReference>
<sequence length="424" mass="46714">MESYFQINLFTSLLVLAVVKWGKGSNQANFSLLNFAILAWFVPFAWLAQILPSDILIQSFVINQQVTSESTTAVAAIPTIIDVAELLVGALLTCCLIGIMLFISQIISARNFNKSLLNDASLVYDAKLSAMHQVDVYFSDMVTTGILVGVKQPKIVIAKNIQSSRQINVIVAHEKSHLAHQDNIKLLLLGGVQCVFWWNPIVRYLVSQSRFYIEALCDQRTAAQLGENEYLTNLAELILTRQGSTQNAFASTITATNKHNMSRLKLIKEKRVMTLTKKLAYGLTAFTALTVMTFNTLAMAGASSQLADQEGVLIDFNLQVKNTDDKGIKRESTAEAAIWSAYGQTAGIGIGDNYRFQYQVAEQGEYAKVNMKIIEINAGNENVVANPILTVAYQQEAMIEIDNADVSATAYTITFTPSKSVKPE</sequence>